<dbReference type="AlphaFoldDB" id="A0AAD6T6J2"/>
<feature type="region of interest" description="Disordered" evidence="1">
    <location>
        <begin position="1"/>
        <end position="44"/>
    </location>
</feature>
<feature type="compositionally biased region" description="Low complexity" evidence="1">
    <location>
        <begin position="111"/>
        <end position="125"/>
    </location>
</feature>
<accession>A0AAD6T6J2</accession>
<sequence>MHPTRPSAVPALASHASHTPPLRSRALRCHPPSPADARRVGRQSPLIPLVPAADSLWPARSAASALGLRKQPSIRGHAGSLNPDTARERSPPRPHAPPHFARRRRVRRTPGRPLTSPTRTSTRAPAPAPQRIEVDDKSGMNSRCVNLIRPAPSPSPPPRCFLPIHRHNPLRNPSVDNIEFRKDFNIVAPSFPFSLPPPVRC</sequence>
<dbReference type="EMBL" id="JARJCM010000024">
    <property type="protein sequence ID" value="KAJ7040067.1"/>
    <property type="molecule type" value="Genomic_DNA"/>
</dbReference>
<organism evidence="2 3">
    <name type="scientific">Mycena alexandri</name>
    <dbReference type="NCBI Taxonomy" id="1745969"/>
    <lineage>
        <taxon>Eukaryota</taxon>
        <taxon>Fungi</taxon>
        <taxon>Dikarya</taxon>
        <taxon>Basidiomycota</taxon>
        <taxon>Agaricomycotina</taxon>
        <taxon>Agaricomycetes</taxon>
        <taxon>Agaricomycetidae</taxon>
        <taxon>Agaricales</taxon>
        <taxon>Marasmiineae</taxon>
        <taxon>Mycenaceae</taxon>
        <taxon>Mycena</taxon>
    </lineage>
</organism>
<reference evidence="2" key="1">
    <citation type="submission" date="2023-03" db="EMBL/GenBank/DDBJ databases">
        <title>Massive genome expansion in bonnet fungi (Mycena s.s.) driven by repeated elements and novel gene families across ecological guilds.</title>
        <authorList>
            <consortium name="Lawrence Berkeley National Laboratory"/>
            <person name="Harder C.B."/>
            <person name="Miyauchi S."/>
            <person name="Viragh M."/>
            <person name="Kuo A."/>
            <person name="Thoen E."/>
            <person name="Andreopoulos B."/>
            <person name="Lu D."/>
            <person name="Skrede I."/>
            <person name="Drula E."/>
            <person name="Henrissat B."/>
            <person name="Morin E."/>
            <person name="Kohler A."/>
            <person name="Barry K."/>
            <person name="LaButti K."/>
            <person name="Morin E."/>
            <person name="Salamov A."/>
            <person name="Lipzen A."/>
            <person name="Mereny Z."/>
            <person name="Hegedus B."/>
            <person name="Baldrian P."/>
            <person name="Stursova M."/>
            <person name="Weitz H."/>
            <person name="Taylor A."/>
            <person name="Grigoriev I.V."/>
            <person name="Nagy L.G."/>
            <person name="Martin F."/>
            <person name="Kauserud H."/>
        </authorList>
    </citation>
    <scope>NUCLEOTIDE SEQUENCE</scope>
    <source>
        <strain evidence="2">CBHHK200</strain>
    </source>
</reference>
<evidence type="ECO:0000313" key="3">
    <source>
        <dbReference type="Proteomes" id="UP001218188"/>
    </source>
</evidence>
<evidence type="ECO:0000313" key="2">
    <source>
        <dbReference type="EMBL" id="KAJ7040067.1"/>
    </source>
</evidence>
<feature type="region of interest" description="Disordered" evidence="1">
    <location>
        <begin position="66"/>
        <end position="136"/>
    </location>
</feature>
<dbReference type="Proteomes" id="UP001218188">
    <property type="component" value="Unassembled WGS sequence"/>
</dbReference>
<proteinExistence type="predicted"/>
<feature type="compositionally biased region" description="Basic residues" evidence="1">
    <location>
        <begin position="100"/>
        <end position="110"/>
    </location>
</feature>
<comment type="caution">
    <text evidence="2">The sequence shown here is derived from an EMBL/GenBank/DDBJ whole genome shotgun (WGS) entry which is preliminary data.</text>
</comment>
<keyword evidence="3" id="KW-1185">Reference proteome</keyword>
<evidence type="ECO:0000256" key="1">
    <source>
        <dbReference type="SAM" id="MobiDB-lite"/>
    </source>
</evidence>
<gene>
    <name evidence="2" type="ORF">C8F04DRAFT_1254530</name>
</gene>
<name>A0AAD6T6J2_9AGAR</name>
<protein>
    <submittedName>
        <fullName evidence="2">Uncharacterized protein</fullName>
    </submittedName>
</protein>